<accession>A0A1H5PY52</accession>
<keyword evidence="4" id="KW-0012">Acyltransferase</keyword>
<evidence type="ECO:0000256" key="2">
    <source>
        <dbReference type="ARBA" id="ARBA00007317"/>
    </source>
</evidence>
<dbReference type="RefSeq" id="WP_069111488.1">
    <property type="nucleotide sequence ID" value="NZ_FNUC01000004.1"/>
</dbReference>
<evidence type="ECO:0000313" key="9">
    <source>
        <dbReference type="Proteomes" id="UP000181980"/>
    </source>
</evidence>
<dbReference type="PANTHER" id="PTHR23151:SF90">
    <property type="entry name" value="DIHYDROLIPOYLLYSINE-RESIDUE ACETYLTRANSFERASE COMPONENT OF PYRUVATE DEHYDROGENASE COMPLEX, MITOCHONDRIAL-RELATED"/>
    <property type="match status" value="1"/>
</dbReference>
<dbReference type="InterPro" id="IPR036625">
    <property type="entry name" value="E3-bd_dom_sf"/>
</dbReference>
<feature type="region of interest" description="Disordered" evidence="5">
    <location>
        <begin position="101"/>
        <end position="125"/>
    </location>
</feature>
<dbReference type="GO" id="GO:0016746">
    <property type="term" value="F:acyltransferase activity"/>
    <property type="evidence" value="ECO:0007669"/>
    <property type="project" value="UniProtKB-KW"/>
</dbReference>
<dbReference type="GO" id="GO:0045254">
    <property type="term" value="C:pyruvate dehydrogenase complex"/>
    <property type="evidence" value="ECO:0007669"/>
    <property type="project" value="InterPro"/>
</dbReference>
<sequence length="421" mass="44792">MAHALRMPAIAADSAQAAIQTWLVQPGEQVEVGQPVAEIETEKAVVDYESEHGGVFAGLLVAEGQSATVGQVIGVLAEASESVEEAMRAVRGEVVDLDRDAERAGAPAAPAPAPAPEQAAAQDHPSRRFMSPLVRRLAREKGIDLSRIDGSGPGGRIVRRDLDRYDASPHRDSAEPVVARVDGDAAAAKAHDEAPVAYTEVEHTPMRRLIARRLTESKQHVPHFYLRAECEVSALTELRRRINQSSPTPVTINDLVVKAAAGALRAVPAANAIWTETAVRVFSTVDIGIAVAVEGGLMTPVVRDVGSMPISVLAAATRDLTERARTGRLHQRELEGGTFAVTNLGMFGVQEFTAIINPPHAGILAVGTIARRPVVDGDDVRPADTMTVTLSVDHRTLDGATAAAWLSAFVELIEDPVRLLI</sequence>
<comment type="cofactor">
    <cofactor evidence="1 4">
        <name>(R)-lipoate</name>
        <dbReference type="ChEBI" id="CHEBI:83088"/>
    </cofactor>
</comment>
<protein>
    <recommendedName>
        <fullName evidence="4">Dihydrolipoamide acetyltransferase component of pyruvate dehydrogenase complex</fullName>
        <ecNumber evidence="4">2.3.1.-</ecNumber>
    </recommendedName>
</protein>
<feature type="domain" description="Peripheral subunit-binding (PSBD)" evidence="7">
    <location>
        <begin position="129"/>
        <end position="166"/>
    </location>
</feature>
<proteinExistence type="inferred from homology"/>
<dbReference type="SUPFAM" id="SSF52777">
    <property type="entry name" value="CoA-dependent acyltransferases"/>
    <property type="match status" value="1"/>
</dbReference>
<dbReference type="STRING" id="561176.SAMN04488561_6805"/>
<evidence type="ECO:0000256" key="5">
    <source>
        <dbReference type="SAM" id="MobiDB-lite"/>
    </source>
</evidence>
<organism evidence="8 9">
    <name type="scientific">Jiangella alba</name>
    <dbReference type="NCBI Taxonomy" id="561176"/>
    <lineage>
        <taxon>Bacteria</taxon>
        <taxon>Bacillati</taxon>
        <taxon>Actinomycetota</taxon>
        <taxon>Actinomycetes</taxon>
        <taxon>Jiangellales</taxon>
        <taxon>Jiangellaceae</taxon>
        <taxon>Jiangella</taxon>
    </lineage>
</organism>
<dbReference type="Gene3D" id="2.40.50.100">
    <property type="match status" value="1"/>
</dbReference>
<dbReference type="EC" id="2.3.1.-" evidence="4"/>
<dbReference type="CDD" id="cd06849">
    <property type="entry name" value="lipoyl_domain"/>
    <property type="match status" value="1"/>
</dbReference>
<evidence type="ECO:0000256" key="3">
    <source>
        <dbReference type="ARBA" id="ARBA00022823"/>
    </source>
</evidence>
<dbReference type="PANTHER" id="PTHR23151">
    <property type="entry name" value="DIHYDROLIPOAMIDE ACETYL/SUCCINYL-TRANSFERASE-RELATED"/>
    <property type="match status" value="1"/>
</dbReference>
<dbReference type="Pfam" id="PF00198">
    <property type="entry name" value="2-oxoacid_dh"/>
    <property type="match status" value="1"/>
</dbReference>
<evidence type="ECO:0000313" key="8">
    <source>
        <dbReference type="EMBL" id="SEF18736.1"/>
    </source>
</evidence>
<dbReference type="SUPFAM" id="SSF47005">
    <property type="entry name" value="Peripheral subunit-binding domain of 2-oxo acid dehydrogenase complex"/>
    <property type="match status" value="1"/>
</dbReference>
<feature type="domain" description="Lipoyl-binding" evidence="6">
    <location>
        <begin position="2"/>
        <end position="77"/>
    </location>
</feature>
<dbReference type="PROSITE" id="PS50968">
    <property type="entry name" value="BIOTINYL_LIPOYL"/>
    <property type="match status" value="1"/>
</dbReference>
<keyword evidence="3 4" id="KW-0450">Lipoyl</keyword>
<dbReference type="OrthoDB" id="9805770at2"/>
<dbReference type="SUPFAM" id="SSF51230">
    <property type="entry name" value="Single hybrid motif"/>
    <property type="match status" value="1"/>
</dbReference>
<evidence type="ECO:0000259" key="7">
    <source>
        <dbReference type="PROSITE" id="PS51826"/>
    </source>
</evidence>
<dbReference type="GO" id="GO:0006086">
    <property type="term" value="P:pyruvate decarboxylation to acetyl-CoA"/>
    <property type="evidence" value="ECO:0007669"/>
    <property type="project" value="InterPro"/>
</dbReference>
<dbReference type="InterPro" id="IPR000089">
    <property type="entry name" value="Biotin_lipoyl"/>
</dbReference>
<keyword evidence="9" id="KW-1185">Reference proteome</keyword>
<dbReference type="Pfam" id="PF02817">
    <property type="entry name" value="E3_binding"/>
    <property type="match status" value="1"/>
</dbReference>
<dbReference type="Proteomes" id="UP000181980">
    <property type="component" value="Unassembled WGS sequence"/>
</dbReference>
<evidence type="ECO:0000256" key="4">
    <source>
        <dbReference type="RuleBase" id="RU003423"/>
    </source>
</evidence>
<dbReference type="EMBL" id="FNUC01000004">
    <property type="protein sequence ID" value="SEF18736.1"/>
    <property type="molecule type" value="Genomic_DNA"/>
</dbReference>
<dbReference type="InterPro" id="IPR045257">
    <property type="entry name" value="E2/Pdx1"/>
</dbReference>
<name>A0A1H5PY52_9ACTN</name>
<dbReference type="InterPro" id="IPR023213">
    <property type="entry name" value="CAT-like_dom_sf"/>
</dbReference>
<reference evidence="9" key="1">
    <citation type="submission" date="2016-10" db="EMBL/GenBank/DDBJ databases">
        <authorList>
            <person name="Varghese N."/>
            <person name="Submissions S."/>
        </authorList>
    </citation>
    <scope>NUCLEOTIDE SEQUENCE [LARGE SCALE GENOMIC DNA]</scope>
    <source>
        <strain evidence="9">DSM 45237</strain>
    </source>
</reference>
<dbReference type="Gene3D" id="3.30.559.10">
    <property type="entry name" value="Chloramphenicol acetyltransferase-like domain"/>
    <property type="match status" value="1"/>
</dbReference>
<keyword evidence="8" id="KW-0670">Pyruvate</keyword>
<gene>
    <name evidence="8" type="ORF">SAMN04488561_6805</name>
</gene>
<dbReference type="InterPro" id="IPR001078">
    <property type="entry name" value="2-oxoacid_DH_actylTfrase"/>
</dbReference>
<dbReference type="AlphaFoldDB" id="A0A1H5PY52"/>
<keyword evidence="4 8" id="KW-0808">Transferase</keyword>
<dbReference type="PROSITE" id="PS51826">
    <property type="entry name" value="PSBD"/>
    <property type="match status" value="1"/>
</dbReference>
<dbReference type="Gene3D" id="4.10.320.10">
    <property type="entry name" value="E3-binding domain"/>
    <property type="match status" value="1"/>
</dbReference>
<dbReference type="InterPro" id="IPR011053">
    <property type="entry name" value="Single_hybrid_motif"/>
</dbReference>
<evidence type="ECO:0000256" key="1">
    <source>
        <dbReference type="ARBA" id="ARBA00001938"/>
    </source>
</evidence>
<comment type="similarity">
    <text evidence="2 4">Belongs to the 2-oxoacid dehydrogenase family.</text>
</comment>
<evidence type="ECO:0000259" key="6">
    <source>
        <dbReference type="PROSITE" id="PS50968"/>
    </source>
</evidence>
<dbReference type="Pfam" id="PF00364">
    <property type="entry name" value="Biotin_lipoyl"/>
    <property type="match status" value="1"/>
</dbReference>
<dbReference type="InterPro" id="IPR004167">
    <property type="entry name" value="PSBD"/>
</dbReference>